<comment type="similarity">
    <text evidence="4">Belongs to the mannose-6-phosphate isomerase type 1 family.</text>
</comment>
<proteinExistence type="inferred from homology"/>
<dbReference type="CDD" id="cd07011">
    <property type="entry name" value="cupin_PMI_type_I_N"/>
    <property type="match status" value="1"/>
</dbReference>
<dbReference type="SUPFAM" id="SSF51182">
    <property type="entry name" value="RmlC-like cupins"/>
    <property type="match status" value="1"/>
</dbReference>
<reference evidence="17 18" key="1">
    <citation type="submission" date="2014-04" db="EMBL/GenBank/DDBJ databases">
        <authorList>
            <consortium name="DOE Joint Genome Institute"/>
            <person name="Kuo A."/>
            <person name="Kohler A."/>
            <person name="Nagy L.G."/>
            <person name="Floudas D."/>
            <person name="Copeland A."/>
            <person name="Barry K.W."/>
            <person name="Cichocki N."/>
            <person name="Veneault-Fourrey C."/>
            <person name="LaButti K."/>
            <person name="Lindquist E.A."/>
            <person name="Lipzen A."/>
            <person name="Lundell T."/>
            <person name="Morin E."/>
            <person name="Murat C."/>
            <person name="Sun H."/>
            <person name="Tunlid A."/>
            <person name="Henrissat B."/>
            <person name="Grigoriev I.V."/>
            <person name="Hibbett D.S."/>
            <person name="Martin F."/>
            <person name="Nordberg H.P."/>
            <person name="Cantor M.N."/>
            <person name="Hua S.X."/>
        </authorList>
    </citation>
    <scope>NUCLEOTIDE SEQUENCE [LARGE SCALE GENOMIC DNA]</scope>
    <source>
        <strain evidence="17 18">LaAM-08-1</strain>
    </source>
</reference>
<evidence type="ECO:0000256" key="1">
    <source>
        <dbReference type="ARBA" id="ARBA00000757"/>
    </source>
</evidence>
<organism evidence="17 18">
    <name type="scientific">Laccaria amethystina LaAM-08-1</name>
    <dbReference type="NCBI Taxonomy" id="1095629"/>
    <lineage>
        <taxon>Eukaryota</taxon>
        <taxon>Fungi</taxon>
        <taxon>Dikarya</taxon>
        <taxon>Basidiomycota</taxon>
        <taxon>Agaricomycotina</taxon>
        <taxon>Agaricomycetes</taxon>
        <taxon>Agaricomycetidae</taxon>
        <taxon>Agaricales</taxon>
        <taxon>Agaricineae</taxon>
        <taxon>Hydnangiaceae</taxon>
        <taxon>Laccaria</taxon>
    </lineage>
</organism>
<keyword evidence="9" id="KW-0413">Isomerase</keyword>
<dbReference type="Gene3D" id="2.60.120.10">
    <property type="entry name" value="Jelly Rolls"/>
    <property type="match status" value="2"/>
</dbReference>
<comment type="pathway">
    <text evidence="3 14">Nucleotide-sugar biosynthesis; GDP-alpha-D-mannose biosynthesis; alpha-D-mannose 1-phosphate from D-fructose 6-phosphate: step 1/2.</text>
</comment>
<dbReference type="UniPathway" id="UPA00126">
    <property type="reaction ID" value="UER00423"/>
</dbReference>
<dbReference type="PRINTS" id="PR00714">
    <property type="entry name" value="MAN6PISMRASE"/>
</dbReference>
<evidence type="ECO:0000256" key="14">
    <source>
        <dbReference type="RuleBase" id="RU004248"/>
    </source>
</evidence>
<dbReference type="InterPro" id="IPR014710">
    <property type="entry name" value="RmlC-like_jellyroll"/>
</dbReference>
<dbReference type="STRING" id="1095629.A0A0C9XG60"/>
<dbReference type="OrthoDB" id="6605218at2759"/>
<sequence>MSVFKIHPTTQQYDWGKPGFTSVVAQLAAASGVPSLKDIDERKPYAELWMGTHPTSPSLVLSTNEPLSSHLAAHPELMGQNVIRRFESQGAERGNLPFLFKILSIRKALSIQAHPDKKQAEEFHRMLPGVYKDDNHKPEMALAVTPFRALCGFRPLNEVAAYLRSTPELAALIPRGVLTTFLDISSSSTPTGGKKKSALKALFGALMTTPEEKVTSQLDLLVSRYKSTPPPDKDIVDLVLLLSSQYPHDVGILCAFLLNHIHLSPGSAIFLGAGEPHAYLSGDCIECMANSDNVIRAGLTPKLRDVESLVGCLTYEAGEGGRHAVSPREWARGQGRLYDPPVPEFAVLVGRVAEGKEERWGGVEGPSIVLVSEGRGEVVWDGDKGRMEIGKGDVFFIGAGTEVVLRGGEEEVVLYRAFVEV</sequence>
<dbReference type="GO" id="GO:0004476">
    <property type="term" value="F:mannose-6-phosphate isomerase activity"/>
    <property type="evidence" value="ECO:0007669"/>
    <property type="project" value="UniProtKB-EC"/>
</dbReference>
<keyword evidence="18" id="KW-1185">Reference proteome</keyword>
<evidence type="ECO:0000259" key="16">
    <source>
        <dbReference type="Pfam" id="PF20512"/>
    </source>
</evidence>
<dbReference type="EMBL" id="KN838767">
    <property type="protein sequence ID" value="KIJ95112.1"/>
    <property type="molecule type" value="Genomic_DNA"/>
</dbReference>
<comment type="cofactor">
    <cofactor evidence="13">
        <name>Zn(2+)</name>
        <dbReference type="ChEBI" id="CHEBI:29105"/>
    </cofactor>
    <text evidence="13">Binds 1 zinc ion per subunit.</text>
</comment>
<dbReference type="PIRSF" id="PIRSF001480">
    <property type="entry name" value="Mannose-6-phosphate_isomerase"/>
    <property type="match status" value="1"/>
</dbReference>
<evidence type="ECO:0000256" key="10">
    <source>
        <dbReference type="ARBA" id="ARBA00029741"/>
    </source>
</evidence>
<evidence type="ECO:0000313" key="18">
    <source>
        <dbReference type="Proteomes" id="UP000054477"/>
    </source>
</evidence>
<feature type="binding site" evidence="13">
    <location>
        <position position="139"/>
    </location>
    <ligand>
        <name>Zn(2+)</name>
        <dbReference type="ChEBI" id="CHEBI:29105"/>
    </ligand>
</feature>
<dbReference type="GO" id="GO:0005975">
    <property type="term" value="P:carbohydrate metabolic process"/>
    <property type="evidence" value="ECO:0007669"/>
    <property type="project" value="InterPro"/>
</dbReference>
<dbReference type="Pfam" id="PF20511">
    <property type="entry name" value="PMI_typeI_cat"/>
    <property type="match status" value="1"/>
</dbReference>
<name>A0A0C9XG60_9AGAR</name>
<feature type="binding site" evidence="13">
    <location>
        <position position="114"/>
    </location>
    <ligand>
        <name>Zn(2+)</name>
        <dbReference type="ChEBI" id="CHEBI:29105"/>
    </ligand>
</feature>
<evidence type="ECO:0000256" key="6">
    <source>
        <dbReference type="ARBA" id="ARBA00018236"/>
    </source>
</evidence>
<comment type="catalytic activity">
    <reaction evidence="1">
        <text>D-mannose 6-phosphate = D-fructose 6-phosphate</text>
        <dbReference type="Rhea" id="RHEA:12356"/>
        <dbReference type="ChEBI" id="CHEBI:58735"/>
        <dbReference type="ChEBI" id="CHEBI:61527"/>
        <dbReference type="EC" id="5.3.1.8"/>
    </reaction>
</comment>
<evidence type="ECO:0000256" key="8">
    <source>
        <dbReference type="ARBA" id="ARBA00022833"/>
    </source>
</evidence>
<dbReference type="EC" id="5.3.1.8" evidence="5"/>
<evidence type="ECO:0000256" key="9">
    <source>
        <dbReference type="ARBA" id="ARBA00023235"/>
    </source>
</evidence>
<evidence type="ECO:0000259" key="15">
    <source>
        <dbReference type="Pfam" id="PF20511"/>
    </source>
</evidence>
<dbReference type="Pfam" id="PF20512">
    <property type="entry name" value="PMI_typeI_hel"/>
    <property type="match status" value="1"/>
</dbReference>
<dbReference type="InterPro" id="IPR018050">
    <property type="entry name" value="Pmannose_isomerase-type1_CS"/>
</dbReference>
<evidence type="ECO:0000256" key="13">
    <source>
        <dbReference type="PIRSR" id="PIRSR001480-2"/>
    </source>
</evidence>
<dbReference type="InterPro" id="IPR046457">
    <property type="entry name" value="PMI_typeI_cat"/>
</dbReference>
<comment type="function">
    <text evidence="2">Involved in the synthesis of the GDP-mannose and dolichol-phosphate-mannose required for a number of critical mannosyl transfer reactions.</text>
</comment>
<dbReference type="InterPro" id="IPR001250">
    <property type="entry name" value="Man6P_Isoase-1"/>
</dbReference>
<keyword evidence="7 13" id="KW-0479">Metal-binding</keyword>
<dbReference type="InterPro" id="IPR016305">
    <property type="entry name" value="Mannose-6-P_Isomerase"/>
</dbReference>
<feature type="binding site" evidence="13">
    <location>
        <position position="112"/>
    </location>
    <ligand>
        <name>Zn(2+)</name>
        <dbReference type="ChEBI" id="CHEBI:29105"/>
    </ligand>
</feature>
<dbReference type="PROSITE" id="PS00966">
    <property type="entry name" value="PMI_I_2"/>
    <property type="match status" value="1"/>
</dbReference>
<dbReference type="InterPro" id="IPR011051">
    <property type="entry name" value="RmlC_Cupin_sf"/>
</dbReference>
<dbReference type="GO" id="GO:0009298">
    <property type="term" value="P:GDP-mannose biosynthetic process"/>
    <property type="evidence" value="ECO:0007669"/>
    <property type="project" value="UniProtKB-UniPathway"/>
</dbReference>
<dbReference type="GO" id="GO:0005829">
    <property type="term" value="C:cytosol"/>
    <property type="evidence" value="ECO:0007669"/>
    <property type="project" value="TreeGrafter"/>
</dbReference>
<dbReference type="PANTHER" id="PTHR10309:SF0">
    <property type="entry name" value="MANNOSE-6-PHOSPHATE ISOMERASE"/>
    <property type="match status" value="1"/>
</dbReference>
<evidence type="ECO:0000256" key="7">
    <source>
        <dbReference type="ARBA" id="ARBA00022723"/>
    </source>
</evidence>
<feature type="domain" description="Phosphomannose isomerase type I catalytic" evidence="15">
    <location>
        <begin position="3"/>
        <end position="156"/>
    </location>
</feature>
<evidence type="ECO:0000313" key="17">
    <source>
        <dbReference type="EMBL" id="KIJ95112.1"/>
    </source>
</evidence>
<dbReference type="NCBIfam" id="TIGR00218">
    <property type="entry name" value="manA"/>
    <property type="match status" value="1"/>
</dbReference>
<dbReference type="GO" id="GO:0008270">
    <property type="term" value="F:zinc ion binding"/>
    <property type="evidence" value="ECO:0007669"/>
    <property type="project" value="InterPro"/>
</dbReference>
<evidence type="ECO:0000256" key="3">
    <source>
        <dbReference type="ARBA" id="ARBA00004666"/>
    </source>
</evidence>
<dbReference type="AlphaFoldDB" id="A0A0C9XG60"/>
<evidence type="ECO:0000256" key="11">
    <source>
        <dbReference type="ARBA" id="ARBA00030762"/>
    </source>
</evidence>
<keyword evidence="8 13" id="KW-0862">Zinc</keyword>
<dbReference type="Gene3D" id="1.10.441.10">
    <property type="entry name" value="Phosphomannose Isomerase, domain 2"/>
    <property type="match status" value="1"/>
</dbReference>
<feature type="active site" evidence="12">
    <location>
        <position position="296"/>
    </location>
</feature>
<reference evidence="18" key="2">
    <citation type="submission" date="2015-01" db="EMBL/GenBank/DDBJ databases">
        <title>Evolutionary Origins and Diversification of the Mycorrhizal Mutualists.</title>
        <authorList>
            <consortium name="DOE Joint Genome Institute"/>
            <consortium name="Mycorrhizal Genomics Consortium"/>
            <person name="Kohler A."/>
            <person name="Kuo A."/>
            <person name="Nagy L.G."/>
            <person name="Floudas D."/>
            <person name="Copeland A."/>
            <person name="Barry K.W."/>
            <person name="Cichocki N."/>
            <person name="Veneault-Fourrey C."/>
            <person name="LaButti K."/>
            <person name="Lindquist E.A."/>
            <person name="Lipzen A."/>
            <person name="Lundell T."/>
            <person name="Morin E."/>
            <person name="Murat C."/>
            <person name="Riley R."/>
            <person name="Ohm R."/>
            <person name="Sun H."/>
            <person name="Tunlid A."/>
            <person name="Henrissat B."/>
            <person name="Grigoriev I.V."/>
            <person name="Hibbett D.S."/>
            <person name="Martin F."/>
        </authorList>
    </citation>
    <scope>NUCLEOTIDE SEQUENCE [LARGE SCALE GENOMIC DNA]</scope>
    <source>
        <strain evidence="18">LaAM-08-1</strain>
    </source>
</reference>
<feature type="binding site" evidence="13">
    <location>
        <position position="277"/>
    </location>
    <ligand>
        <name>Zn(2+)</name>
        <dbReference type="ChEBI" id="CHEBI:29105"/>
    </ligand>
</feature>
<evidence type="ECO:0000256" key="5">
    <source>
        <dbReference type="ARBA" id="ARBA00011956"/>
    </source>
</evidence>
<evidence type="ECO:0000256" key="2">
    <source>
        <dbReference type="ARBA" id="ARBA00002564"/>
    </source>
</evidence>
<dbReference type="PROSITE" id="PS00965">
    <property type="entry name" value="PMI_I_1"/>
    <property type="match status" value="1"/>
</dbReference>
<accession>A0A0C9XG60</accession>
<evidence type="ECO:0000256" key="12">
    <source>
        <dbReference type="PIRSR" id="PIRSR001480-1"/>
    </source>
</evidence>
<feature type="domain" description="Phosphomannose isomerase type I helical insertion" evidence="16">
    <location>
        <begin position="194"/>
        <end position="258"/>
    </location>
</feature>
<dbReference type="InterPro" id="IPR046458">
    <property type="entry name" value="PMI_typeI_hel"/>
</dbReference>
<evidence type="ECO:0000256" key="4">
    <source>
        <dbReference type="ARBA" id="ARBA00010772"/>
    </source>
</evidence>
<dbReference type="HOGENOM" id="CLU_026967_0_0_1"/>
<gene>
    <name evidence="17" type="ORF">K443DRAFT_338960</name>
</gene>
<dbReference type="PANTHER" id="PTHR10309">
    <property type="entry name" value="MANNOSE-6-PHOSPHATE ISOMERASE"/>
    <property type="match status" value="1"/>
</dbReference>
<dbReference type="Proteomes" id="UP000054477">
    <property type="component" value="Unassembled WGS sequence"/>
</dbReference>
<protein>
    <recommendedName>
        <fullName evidence="6">Mannose-6-phosphate isomerase</fullName>
        <ecNumber evidence="5">5.3.1.8</ecNumber>
    </recommendedName>
    <alternativeName>
        <fullName evidence="10">Phosphohexomutase</fullName>
    </alternativeName>
    <alternativeName>
        <fullName evidence="11">Phosphomannose isomerase</fullName>
    </alternativeName>
</protein>